<gene>
    <name evidence="2" type="ORF">EZS28_014470</name>
</gene>
<dbReference type="EMBL" id="SNRW01003383">
    <property type="protein sequence ID" value="KAA6390004.1"/>
    <property type="molecule type" value="Genomic_DNA"/>
</dbReference>
<accession>A0A5J4W4U8</accession>
<reference evidence="2 3" key="1">
    <citation type="submission" date="2019-03" db="EMBL/GenBank/DDBJ databases">
        <title>Single cell metagenomics reveals metabolic interactions within the superorganism composed of flagellate Streblomastix strix and complex community of Bacteroidetes bacteria on its surface.</title>
        <authorList>
            <person name="Treitli S.C."/>
            <person name="Kolisko M."/>
            <person name="Husnik F."/>
            <person name="Keeling P."/>
            <person name="Hampl V."/>
        </authorList>
    </citation>
    <scope>NUCLEOTIDE SEQUENCE [LARGE SCALE GENOMIC DNA]</scope>
    <source>
        <strain evidence="2">ST1C</strain>
    </source>
</reference>
<dbReference type="AlphaFoldDB" id="A0A5J4W4U8"/>
<evidence type="ECO:0000313" key="2">
    <source>
        <dbReference type="EMBL" id="KAA6390004.1"/>
    </source>
</evidence>
<dbReference type="Proteomes" id="UP000324800">
    <property type="component" value="Unassembled WGS sequence"/>
</dbReference>
<comment type="caution">
    <text evidence="2">The sequence shown here is derived from an EMBL/GenBank/DDBJ whole genome shotgun (WGS) entry which is preliminary data.</text>
</comment>
<name>A0A5J4W4U8_9EUKA</name>
<feature type="compositionally biased region" description="Polar residues" evidence="1">
    <location>
        <begin position="271"/>
        <end position="282"/>
    </location>
</feature>
<organism evidence="2 3">
    <name type="scientific">Streblomastix strix</name>
    <dbReference type="NCBI Taxonomy" id="222440"/>
    <lineage>
        <taxon>Eukaryota</taxon>
        <taxon>Metamonada</taxon>
        <taxon>Preaxostyla</taxon>
        <taxon>Oxymonadida</taxon>
        <taxon>Streblomastigidae</taxon>
        <taxon>Streblomastix</taxon>
    </lineage>
</organism>
<sequence length="291" mass="34053">MSLRFLTDKYIYEGKMPPRMIKKIIKERKKQKKKMEQLNNKTIDNFTLGTTINPLVKTNSLYSFTSNGMSNTHIGIMHPVDTQSLLNFSERLLFHALSKFPHSVDVYILSLLFFRMFRNTGDPNYNFNSNQSNKKSGTSSQTVLQQTPNYANNTNYQRYNTEFSLGSQKQKEAGQYDPIWKSHTKSLLKMYEFMRSVKMNQPSIHQRWIVFCIMHQMQNRSGDNEDKIEDLRRELVVKQTEMHLIQIAHDAGSGQMKDILDYQRKYQFIQSKQSQGAPNRKQSPGPLFNIV</sequence>
<feature type="region of interest" description="Disordered" evidence="1">
    <location>
        <begin position="271"/>
        <end position="291"/>
    </location>
</feature>
<evidence type="ECO:0000313" key="3">
    <source>
        <dbReference type="Proteomes" id="UP000324800"/>
    </source>
</evidence>
<protein>
    <submittedName>
        <fullName evidence="2">Uncharacterized protein</fullName>
    </submittedName>
</protein>
<proteinExistence type="predicted"/>
<evidence type="ECO:0000256" key="1">
    <source>
        <dbReference type="SAM" id="MobiDB-lite"/>
    </source>
</evidence>